<dbReference type="GO" id="GO:0022857">
    <property type="term" value="F:transmembrane transporter activity"/>
    <property type="evidence" value="ECO:0007669"/>
    <property type="project" value="InterPro"/>
</dbReference>
<evidence type="ECO:0000256" key="6">
    <source>
        <dbReference type="SAM" id="Phobius"/>
    </source>
</evidence>
<dbReference type="AlphaFoldDB" id="A0A167ZLV0"/>
<comment type="subcellular location">
    <subcellularLocation>
        <location evidence="1">Membrane</location>
        <topology evidence="1">Multi-pass membrane protein</topology>
    </subcellularLocation>
</comment>
<feature type="transmembrane region" description="Helical" evidence="6">
    <location>
        <begin position="423"/>
        <end position="444"/>
    </location>
</feature>
<feature type="domain" description="Major facilitator superfamily (MFS) profile" evidence="7">
    <location>
        <begin position="67"/>
        <end position="480"/>
    </location>
</feature>
<dbReference type="FunFam" id="1.20.1250.20:FF:000013">
    <property type="entry name" value="MFS general substrate transporter"/>
    <property type="match status" value="1"/>
</dbReference>
<keyword evidence="3 6" id="KW-0812">Transmembrane</keyword>
<feature type="transmembrane region" description="Helical" evidence="6">
    <location>
        <begin position="228"/>
        <end position="250"/>
    </location>
</feature>
<dbReference type="PROSITE" id="PS50850">
    <property type="entry name" value="MFS"/>
    <property type="match status" value="1"/>
</dbReference>
<evidence type="ECO:0000256" key="4">
    <source>
        <dbReference type="ARBA" id="ARBA00022989"/>
    </source>
</evidence>
<dbReference type="InterPro" id="IPR020846">
    <property type="entry name" value="MFS_dom"/>
</dbReference>
<accession>A0A167ZLV0</accession>
<evidence type="ECO:0000313" key="9">
    <source>
        <dbReference type="Proteomes" id="UP000078544"/>
    </source>
</evidence>
<dbReference type="GO" id="GO:0016020">
    <property type="term" value="C:membrane"/>
    <property type="evidence" value="ECO:0007669"/>
    <property type="project" value="UniProtKB-SubCell"/>
</dbReference>
<feature type="transmembrane region" description="Helical" evidence="6">
    <location>
        <begin position="332"/>
        <end position="352"/>
    </location>
</feature>
<dbReference type="PANTHER" id="PTHR43791">
    <property type="entry name" value="PERMEASE-RELATED"/>
    <property type="match status" value="1"/>
</dbReference>
<evidence type="ECO:0000256" key="2">
    <source>
        <dbReference type="ARBA" id="ARBA00022448"/>
    </source>
</evidence>
<keyword evidence="4 6" id="KW-1133">Transmembrane helix</keyword>
<evidence type="ECO:0000259" key="7">
    <source>
        <dbReference type="PROSITE" id="PS50850"/>
    </source>
</evidence>
<evidence type="ECO:0000256" key="3">
    <source>
        <dbReference type="ARBA" id="ARBA00022692"/>
    </source>
</evidence>
<feature type="transmembrane region" description="Helical" evidence="6">
    <location>
        <begin position="194"/>
        <end position="216"/>
    </location>
</feature>
<dbReference type="InterPro" id="IPR011701">
    <property type="entry name" value="MFS"/>
</dbReference>
<evidence type="ECO:0000256" key="1">
    <source>
        <dbReference type="ARBA" id="ARBA00004141"/>
    </source>
</evidence>
<dbReference type="PANTHER" id="PTHR43791:SF6">
    <property type="entry name" value="TRANSPORTER, PUTATIVE (AFU_ORTHOLOGUE AFUA_1G16690)-RELATED"/>
    <property type="match status" value="1"/>
</dbReference>
<evidence type="ECO:0000256" key="5">
    <source>
        <dbReference type="ARBA" id="ARBA00023136"/>
    </source>
</evidence>
<dbReference type="InterPro" id="IPR036259">
    <property type="entry name" value="MFS_trans_sf"/>
</dbReference>
<dbReference type="STRING" id="1081109.A0A167ZLV0"/>
<organism evidence="8 9">
    <name type="scientific">Moelleriella libera RCEF 2490</name>
    <dbReference type="NCBI Taxonomy" id="1081109"/>
    <lineage>
        <taxon>Eukaryota</taxon>
        <taxon>Fungi</taxon>
        <taxon>Dikarya</taxon>
        <taxon>Ascomycota</taxon>
        <taxon>Pezizomycotina</taxon>
        <taxon>Sordariomycetes</taxon>
        <taxon>Hypocreomycetidae</taxon>
        <taxon>Hypocreales</taxon>
        <taxon>Clavicipitaceae</taxon>
        <taxon>Moelleriella</taxon>
    </lineage>
</organism>
<protein>
    <submittedName>
        <fullName evidence="8">Major facilitator superfamily domain, general substrate transporter</fullName>
    </submittedName>
</protein>
<dbReference type="EMBL" id="AZGY01000014">
    <property type="protein sequence ID" value="KZZ92832.1"/>
    <property type="molecule type" value="Genomic_DNA"/>
</dbReference>
<sequence length="518" mass="57556">MAGDRITPAPAANQFADVVDKDAVEMQSIVEEAPPPTTTTRGLQFPPMDPARRVQVEKKLKRKLDARCGLFVLIYIMNYLDRNNMAAARLKGLQTDLKLDDTQFATCLSILYVGYILMQVPSNMFINKIQRPSLYIACSMLLWGLISTLSGNAKDFTGMVVIRFFLGFVEAAFLPGALLILSKWYTRRELTKRNAILFCGNLISNAFSALVGAGVLSNMDGVLGHAAWRWLFWIEGAVTMSIAISAAFILPDLPHNARGFTEEERMVAQLRMIEDIGEADTDAEGQGAFAGLMMALTDSKIYVMMFTFTAYVVGLSFNAFFPTLTRTLGFDYVPTLLMSSPPWLFSCIVSLINAWHADRTQEKFWHIVGPIVVGLVGFVISMSTSNIAARYVALFLQAGSYAGFIVFYSWISSSFPRPPAKRAVAIALVNAFSQLGNIAGSYVWDLKDNGYRKSYGIVLSMFGVTILGCWIFRLMLKNLNAKLERNETEGTAHESSNADSMDHADESLRMRKGFRYLV</sequence>
<feature type="transmembrane region" description="Helical" evidence="6">
    <location>
        <begin position="161"/>
        <end position="182"/>
    </location>
</feature>
<feature type="transmembrane region" description="Helical" evidence="6">
    <location>
        <begin position="364"/>
        <end position="382"/>
    </location>
</feature>
<dbReference type="SUPFAM" id="SSF103473">
    <property type="entry name" value="MFS general substrate transporter"/>
    <property type="match status" value="1"/>
</dbReference>
<feature type="transmembrane region" description="Helical" evidence="6">
    <location>
        <begin position="132"/>
        <end position="149"/>
    </location>
</feature>
<reference evidence="8 9" key="1">
    <citation type="journal article" date="2016" name="Genome Biol. Evol.">
        <title>Divergent and convergent evolution of fungal pathogenicity.</title>
        <authorList>
            <person name="Shang Y."/>
            <person name="Xiao G."/>
            <person name="Zheng P."/>
            <person name="Cen K."/>
            <person name="Zhan S."/>
            <person name="Wang C."/>
        </authorList>
    </citation>
    <scope>NUCLEOTIDE SEQUENCE [LARGE SCALE GENOMIC DNA]</scope>
    <source>
        <strain evidence="8 9">RCEF 2490</strain>
    </source>
</reference>
<feature type="transmembrane region" description="Helical" evidence="6">
    <location>
        <begin position="456"/>
        <end position="476"/>
    </location>
</feature>
<dbReference type="OrthoDB" id="2250022at2759"/>
<keyword evidence="9" id="KW-1185">Reference proteome</keyword>
<comment type="caution">
    <text evidence="8">The sequence shown here is derived from an EMBL/GenBank/DDBJ whole genome shotgun (WGS) entry which is preliminary data.</text>
</comment>
<dbReference type="FunFam" id="1.20.1250.20:FF:000057">
    <property type="entry name" value="MFS general substrate transporter"/>
    <property type="match status" value="1"/>
</dbReference>
<gene>
    <name evidence="8" type="ORF">AAL_05864</name>
</gene>
<feature type="transmembrane region" description="Helical" evidence="6">
    <location>
        <begin position="301"/>
        <end position="320"/>
    </location>
</feature>
<keyword evidence="2" id="KW-0813">Transport</keyword>
<dbReference type="Proteomes" id="UP000078544">
    <property type="component" value="Unassembled WGS sequence"/>
</dbReference>
<evidence type="ECO:0000313" key="8">
    <source>
        <dbReference type="EMBL" id="KZZ92832.1"/>
    </source>
</evidence>
<name>A0A167ZLV0_9HYPO</name>
<dbReference type="Pfam" id="PF07690">
    <property type="entry name" value="MFS_1"/>
    <property type="match status" value="1"/>
</dbReference>
<dbReference type="Gene3D" id="1.20.1250.20">
    <property type="entry name" value="MFS general substrate transporter like domains"/>
    <property type="match status" value="2"/>
</dbReference>
<feature type="transmembrane region" description="Helical" evidence="6">
    <location>
        <begin position="388"/>
        <end position="411"/>
    </location>
</feature>
<keyword evidence="5 6" id="KW-0472">Membrane</keyword>
<proteinExistence type="predicted"/>